<dbReference type="EMBL" id="MT144899">
    <property type="protein sequence ID" value="QJI01123.1"/>
    <property type="molecule type" value="Genomic_DNA"/>
</dbReference>
<name>A0A6H1ZB13_9ZZZZ</name>
<accession>A0A6H1ZB13</accession>
<dbReference type="AlphaFoldDB" id="A0A6H1ZB13"/>
<reference evidence="1" key="1">
    <citation type="submission" date="2020-03" db="EMBL/GenBank/DDBJ databases">
        <title>The deep terrestrial virosphere.</title>
        <authorList>
            <person name="Holmfeldt K."/>
            <person name="Nilsson E."/>
            <person name="Simone D."/>
            <person name="Lopez-Fernandez M."/>
            <person name="Wu X."/>
            <person name="de Brujin I."/>
            <person name="Lundin D."/>
            <person name="Andersson A."/>
            <person name="Bertilsson S."/>
            <person name="Dopson M."/>
        </authorList>
    </citation>
    <scope>NUCLEOTIDE SEQUENCE</scope>
    <source>
        <strain evidence="1">TM448A00186</strain>
        <strain evidence="2">TM448B02294</strain>
    </source>
</reference>
<protein>
    <submittedName>
        <fullName evidence="1">Uncharacterized protein</fullName>
    </submittedName>
</protein>
<evidence type="ECO:0000313" key="1">
    <source>
        <dbReference type="EMBL" id="QJA45093.1"/>
    </source>
</evidence>
<dbReference type="EMBL" id="MT143986">
    <property type="protein sequence ID" value="QJA45093.1"/>
    <property type="molecule type" value="Genomic_DNA"/>
</dbReference>
<gene>
    <name evidence="1" type="ORF">TM448A00186_0005</name>
    <name evidence="2" type="ORF">TM448B02294_0016</name>
</gene>
<proteinExistence type="predicted"/>
<sequence>MKITLPWVSDKKMCALFSNIGCKNSDEFYLLMVFHKNRKGGFSRDISVEECIEILNKKGYIYKEYREVI</sequence>
<organism evidence="1">
    <name type="scientific">viral metagenome</name>
    <dbReference type="NCBI Taxonomy" id="1070528"/>
    <lineage>
        <taxon>unclassified sequences</taxon>
        <taxon>metagenomes</taxon>
        <taxon>organismal metagenomes</taxon>
    </lineage>
</organism>
<evidence type="ECO:0000313" key="2">
    <source>
        <dbReference type="EMBL" id="QJI01123.1"/>
    </source>
</evidence>